<evidence type="ECO:0000313" key="4">
    <source>
        <dbReference type="Proteomes" id="UP001295423"/>
    </source>
</evidence>
<dbReference type="Pfam" id="PF20710">
    <property type="entry name" value="DUF6824"/>
    <property type="match status" value="1"/>
</dbReference>
<dbReference type="EMBL" id="CAKOGP040002202">
    <property type="protein sequence ID" value="CAJ1964941.1"/>
    <property type="molecule type" value="Genomic_DNA"/>
</dbReference>
<feature type="region of interest" description="Disordered" evidence="1">
    <location>
        <begin position="467"/>
        <end position="493"/>
    </location>
</feature>
<name>A0AAD2G6Y0_9STRA</name>
<proteinExistence type="predicted"/>
<gene>
    <name evidence="3" type="ORF">CYCCA115_LOCUS20870</name>
</gene>
<reference evidence="3" key="1">
    <citation type="submission" date="2023-08" db="EMBL/GenBank/DDBJ databases">
        <authorList>
            <person name="Audoor S."/>
            <person name="Bilcke G."/>
        </authorList>
    </citation>
    <scope>NUCLEOTIDE SEQUENCE</scope>
</reference>
<protein>
    <recommendedName>
        <fullName evidence="2">DUF6824 domain-containing protein</fullName>
    </recommendedName>
</protein>
<organism evidence="3 4">
    <name type="scientific">Cylindrotheca closterium</name>
    <dbReference type="NCBI Taxonomy" id="2856"/>
    <lineage>
        <taxon>Eukaryota</taxon>
        <taxon>Sar</taxon>
        <taxon>Stramenopiles</taxon>
        <taxon>Ochrophyta</taxon>
        <taxon>Bacillariophyta</taxon>
        <taxon>Bacillariophyceae</taxon>
        <taxon>Bacillariophycidae</taxon>
        <taxon>Bacillariales</taxon>
        <taxon>Bacillariaceae</taxon>
        <taxon>Cylindrotheca</taxon>
    </lineage>
</organism>
<evidence type="ECO:0000259" key="2">
    <source>
        <dbReference type="Pfam" id="PF20710"/>
    </source>
</evidence>
<feature type="compositionally biased region" description="Basic and acidic residues" evidence="1">
    <location>
        <begin position="483"/>
        <end position="493"/>
    </location>
</feature>
<dbReference type="Proteomes" id="UP001295423">
    <property type="component" value="Unassembled WGS sequence"/>
</dbReference>
<dbReference type="InterPro" id="IPR036865">
    <property type="entry name" value="CRAL-TRIO_dom_sf"/>
</dbReference>
<dbReference type="AlphaFoldDB" id="A0AAD2G6Y0"/>
<evidence type="ECO:0000256" key="1">
    <source>
        <dbReference type="SAM" id="MobiDB-lite"/>
    </source>
</evidence>
<accession>A0AAD2G6Y0</accession>
<evidence type="ECO:0000313" key="3">
    <source>
        <dbReference type="EMBL" id="CAJ1964941.1"/>
    </source>
</evidence>
<comment type="caution">
    <text evidence="3">The sequence shown here is derived from an EMBL/GenBank/DDBJ whole genome shotgun (WGS) entry which is preliminary data.</text>
</comment>
<feature type="compositionally biased region" description="Basic and acidic residues" evidence="1">
    <location>
        <begin position="467"/>
        <end position="476"/>
    </location>
</feature>
<dbReference type="InterPro" id="IPR049227">
    <property type="entry name" value="DUF6824"/>
</dbReference>
<sequence>MSINDREIIGDTPDFSALADEDGNEIIKDLTSRVNSISVQEREAGLHDIHGIGGIDDKSTGEEQVLVNKMRLLLSERLHWRSSSAFRMADAESSAYTTDSSFLLMFLRCENYNIDAATNRLFVFFKQKLRLFGPNKIGKKMITLADLSPDDMKSYSAGFFQLLPHRDHVGRAQFVNLPHYTTWDQRENVVSRFVVEWTGSGRTADSYSIVGAHSKLRMIFHLCMAALMDEETQKKGAITVVHSLLSESSEPRNPKGYDPVLIWESIHMLQKAIPLRFVGTHICTDPSSFSGKFFSSMARFVGDAGIVRIRFHQVSFHEVNERLSTFGINSILLAVSQSGEKKTEKHRELMKVIKSIEVAKLLTPEKLTVLVPSATDVLLGRGKPIQNHAGNIRLGLIAESQLEEYDEIANRLDKTKLAEITMAKMKNAGVRFLSRDDNGFWELAAERLARERVSSTFRTVRDRLKVSRRSTEEKADSTVARKRSLEKLEEQSD</sequence>
<dbReference type="Gene3D" id="3.40.525.10">
    <property type="entry name" value="CRAL-TRIO lipid binding domain"/>
    <property type="match status" value="1"/>
</dbReference>
<feature type="domain" description="DUF6824" evidence="2">
    <location>
        <begin position="376"/>
        <end position="458"/>
    </location>
</feature>
<keyword evidence="4" id="KW-1185">Reference proteome</keyword>